<keyword evidence="4 8" id="KW-0479">Metal-binding</keyword>
<proteinExistence type="inferred from homology"/>
<dbReference type="PANTHER" id="PTHR24292:SF102">
    <property type="entry name" value="CYTOCHROME P450 FAMILY-RELATED"/>
    <property type="match status" value="1"/>
</dbReference>
<dbReference type="InterPro" id="IPR050476">
    <property type="entry name" value="Insect_CytP450_Detox"/>
</dbReference>
<dbReference type="Proteomes" id="UP000663870">
    <property type="component" value="Unassembled WGS sequence"/>
</dbReference>
<dbReference type="GO" id="GO:0004497">
    <property type="term" value="F:monooxygenase activity"/>
    <property type="evidence" value="ECO:0007669"/>
    <property type="project" value="UniProtKB-KW"/>
</dbReference>
<dbReference type="SUPFAM" id="SSF48264">
    <property type="entry name" value="Cytochrome P450"/>
    <property type="match status" value="1"/>
</dbReference>
<evidence type="ECO:0000313" key="11">
    <source>
        <dbReference type="EMBL" id="CAF1222661.1"/>
    </source>
</evidence>
<evidence type="ECO:0000256" key="8">
    <source>
        <dbReference type="PIRSR" id="PIRSR602401-1"/>
    </source>
</evidence>
<dbReference type="InterPro" id="IPR002401">
    <property type="entry name" value="Cyt_P450_E_grp-I"/>
</dbReference>
<dbReference type="GO" id="GO:0020037">
    <property type="term" value="F:heme binding"/>
    <property type="evidence" value="ECO:0007669"/>
    <property type="project" value="InterPro"/>
</dbReference>
<accession>A0A815TMQ7</accession>
<protein>
    <recommendedName>
        <fullName evidence="16">Cytochrome P450</fullName>
    </recommendedName>
</protein>
<evidence type="ECO:0000313" key="13">
    <source>
        <dbReference type="EMBL" id="CAF1502944.1"/>
    </source>
</evidence>
<evidence type="ECO:0000256" key="2">
    <source>
        <dbReference type="ARBA" id="ARBA00010617"/>
    </source>
</evidence>
<keyword evidence="5 9" id="KW-0560">Oxidoreductase</keyword>
<dbReference type="InterPro" id="IPR001128">
    <property type="entry name" value="Cyt_P450"/>
</dbReference>
<keyword evidence="15" id="KW-1185">Reference proteome</keyword>
<dbReference type="GO" id="GO:0005506">
    <property type="term" value="F:iron ion binding"/>
    <property type="evidence" value="ECO:0007669"/>
    <property type="project" value="InterPro"/>
</dbReference>
<evidence type="ECO:0000256" key="9">
    <source>
        <dbReference type="RuleBase" id="RU000461"/>
    </source>
</evidence>
<keyword evidence="7 9" id="KW-0503">Monooxygenase</keyword>
<comment type="similarity">
    <text evidence="2 9">Belongs to the cytochrome P450 family.</text>
</comment>
<dbReference type="InterPro" id="IPR036396">
    <property type="entry name" value="Cyt_P450_sf"/>
</dbReference>
<evidence type="ECO:0000313" key="14">
    <source>
        <dbReference type="EMBL" id="CAF1510851.1"/>
    </source>
</evidence>
<dbReference type="EMBL" id="CAJNOL010002464">
    <property type="protein sequence ID" value="CAF1502944.1"/>
    <property type="molecule type" value="Genomic_DNA"/>
</dbReference>
<gene>
    <name evidence="13" type="ORF">JXQ802_LOCUS40531</name>
    <name evidence="14" type="ORF">JXQ802_LOCUS40987</name>
    <name evidence="11" type="ORF">PYM288_LOCUS25955</name>
    <name evidence="12" type="ORF">PYM288_LOCUS26290</name>
</gene>
<dbReference type="GO" id="GO:0016705">
    <property type="term" value="F:oxidoreductase activity, acting on paired donors, with incorporation or reduction of molecular oxygen"/>
    <property type="evidence" value="ECO:0007669"/>
    <property type="project" value="InterPro"/>
</dbReference>
<reference evidence="13" key="1">
    <citation type="submission" date="2021-02" db="EMBL/GenBank/DDBJ databases">
        <authorList>
            <person name="Nowell W R."/>
        </authorList>
    </citation>
    <scope>NUCLEOTIDE SEQUENCE</scope>
</reference>
<evidence type="ECO:0000256" key="4">
    <source>
        <dbReference type="ARBA" id="ARBA00022723"/>
    </source>
</evidence>
<dbReference type="InterPro" id="IPR017972">
    <property type="entry name" value="Cyt_P450_CS"/>
</dbReference>
<evidence type="ECO:0000256" key="3">
    <source>
        <dbReference type="ARBA" id="ARBA00022617"/>
    </source>
</evidence>
<dbReference type="AlphaFoldDB" id="A0A815TMQ7"/>
<comment type="caution">
    <text evidence="13">The sequence shown here is derived from an EMBL/GenBank/DDBJ whole genome shotgun (WGS) entry which is preliminary data.</text>
</comment>
<keyword evidence="6 8" id="KW-0408">Iron</keyword>
<dbReference type="Pfam" id="PF00067">
    <property type="entry name" value="p450"/>
    <property type="match status" value="1"/>
</dbReference>
<evidence type="ECO:0000256" key="1">
    <source>
        <dbReference type="ARBA" id="ARBA00001971"/>
    </source>
</evidence>
<dbReference type="PRINTS" id="PR00385">
    <property type="entry name" value="P450"/>
</dbReference>
<dbReference type="EMBL" id="CAJNOH010001486">
    <property type="protein sequence ID" value="CAF1222661.1"/>
    <property type="molecule type" value="Genomic_DNA"/>
</dbReference>
<name>A0A815TMQ7_9BILA</name>
<evidence type="ECO:0008006" key="16">
    <source>
        <dbReference type="Google" id="ProtNLM"/>
    </source>
</evidence>
<dbReference type="EMBL" id="CAJNOH010001549">
    <property type="protein sequence ID" value="CAF1229153.1"/>
    <property type="molecule type" value="Genomic_DNA"/>
</dbReference>
<evidence type="ECO:0000256" key="5">
    <source>
        <dbReference type="ARBA" id="ARBA00023002"/>
    </source>
</evidence>
<evidence type="ECO:0000256" key="6">
    <source>
        <dbReference type="ARBA" id="ARBA00023004"/>
    </source>
</evidence>
<keyword evidence="10" id="KW-0175">Coiled coil</keyword>
<sequence>MVTILLLFFIILLLIYLKLKYFTLRGPIPGLSPHLIFGNLIQSGLLLGKRPTSQVYIVLKKRFGDIYQYWLGFMHFVVVHDIDDVQYIFTHRNIYDQGQIFLERFSILFPESIICNIGSKFKRHGAVTMPLFRRSKIISNINLIIDATDKFLDRWRARSSEQVHTDIIEQCQNLLLEIFGLIAFDYDLAIFDGNDSRNKNEMAKALLDIMSTFKMAIYAPIFVSVIYMKLSRQYKQAKATVERYLNKIVEQELAESPELRAQRKKTSLIASLISSLQTDEADEARKKEEDRKGLSRAEVFDEVLMLLIAGYETTSTALVWCIYHLSKHPRVQQKIKTELMENTSSQHLSLDHLDSLVYLDCFINEVLRYSPTIDSTCRSVMVDDCLPKSGTRLYKGDQILIPTSALGRDSRHWKIDPELFYPERFLNEDKNHHPYAFLPFGNGHRQCVGRDLALFEIKVILARMLQQVTFGDGGPEVNAGGFVQKLTMLPKHIGVTIDFH</sequence>
<evidence type="ECO:0000313" key="12">
    <source>
        <dbReference type="EMBL" id="CAF1229153.1"/>
    </source>
</evidence>
<organism evidence="13 15">
    <name type="scientific">Rotaria sordida</name>
    <dbReference type="NCBI Taxonomy" id="392033"/>
    <lineage>
        <taxon>Eukaryota</taxon>
        <taxon>Metazoa</taxon>
        <taxon>Spiralia</taxon>
        <taxon>Gnathifera</taxon>
        <taxon>Rotifera</taxon>
        <taxon>Eurotatoria</taxon>
        <taxon>Bdelloidea</taxon>
        <taxon>Philodinida</taxon>
        <taxon>Philodinidae</taxon>
        <taxon>Rotaria</taxon>
    </lineage>
</organism>
<dbReference type="EMBL" id="CAJNOL010002547">
    <property type="protein sequence ID" value="CAF1510851.1"/>
    <property type="molecule type" value="Genomic_DNA"/>
</dbReference>
<keyword evidence="3 8" id="KW-0349">Heme</keyword>
<feature type="coiled-coil region" evidence="10">
    <location>
        <begin position="227"/>
        <end position="254"/>
    </location>
</feature>
<evidence type="ECO:0000256" key="7">
    <source>
        <dbReference type="ARBA" id="ARBA00023033"/>
    </source>
</evidence>
<comment type="cofactor">
    <cofactor evidence="1 8">
        <name>heme</name>
        <dbReference type="ChEBI" id="CHEBI:30413"/>
    </cofactor>
</comment>
<dbReference type="PANTHER" id="PTHR24292">
    <property type="entry name" value="CYTOCHROME P450"/>
    <property type="match status" value="1"/>
</dbReference>
<dbReference type="PROSITE" id="PS00086">
    <property type="entry name" value="CYTOCHROME_P450"/>
    <property type="match status" value="1"/>
</dbReference>
<evidence type="ECO:0000256" key="10">
    <source>
        <dbReference type="SAM" id="Coils"/>
    </source>
</evidence>
<dbReference type="Proteomes" id="UP000663854">
    <property type="component" value="Unassembled WGS sequence"/>
</dbReference>
<feature type="binding site" description="axial binding residue" evidence="8">
    <location>
        <position position="447"/>
    </location>
    <ligand>
        <name>heme</name>
        <dbReference type="ChEBI" id="CHEBI:30413"/>
    </ligand>
    <ligandPart>
        <name>Fe</name>
        <dbReference type="ChEBI" id="CHEBI:18248"/>
    </ligandPart>
</feature>
<dbReference type="PRINTS" id="PR00463">
    <property type="entry name" value="EP450I"/>
</dbReference>
<dbReference type="Gene3D" id="1.10.630.10">
    <property type="entry name" value="Cytochrome P450"/>
    <property type="match status" value="1"/>
</dbReference>
<evidence type="ECO:0000313" key="15">
    <source>
        <dbReference type="Proteomes" id="UP000663870"/>
    </source>
</evidence>